<evidence type="ECO:0000256" key="1">
    <source>
        <dbReference type="ARBA" id="ARBA00004651"/>
    </source>
</evidence>
<keyword evidence="3" id="KW-1003">Cell membrane</keyword>
<keyword evidence="5 7" id="KW-1133">Transmembrane helix</keyword>
<evidence type="ECO:0000256" key="5">
    <source>
        <dbReference type="ARBA" id="ARBA00022989"/>
    </source>
</evidence>
<dbReference type="Pfam" id="PF03176">
    <property type="entry name" value="MMPL"/>
    <property type="match status" value="3"/>
</dbReference>
<evidence type="ECO:0000313" key="10">
    <source>
        <dbReference type="Proteomes" id="UP001239462"/>
    </source>
</evidence>
<dbReference type="PANTHER" id="PTHR33406:SF6">
    <property type="entry name" value="MEMBRANE PROTEIN YDGH-RELATED"/>
    <property type="match status" value="1"/>
</dbReference>
<feature type="transmembrane region" description="Helical" evidence="7">
    <location>
        <begin position="320"/>
        <end position="340"/>
    </location>
</feature>
<keyword evidence="4 7" id="KW-0812">Transmembrane</keyword>
<feature type="transmembrane region" description="Helical" evidence="7">
    <location>
        <begin position="462"/>
        <end position="491"/>
    </location>
</feature>
<protein>
    <submittedName>
        <fullName evidence="9">MMPL family transporter</fullName>
    </submittedName>
</protein>
<feature type="transmembrane region" description="Helical" evidence="7">
    <location>
        <begin position="740"/>
        <end position="758"/>
    </location>
</feature>
<sequence length="926" mass="102969">MLSMLTRRLASTTTSRPWVTMMAWFLITALFVVFAPRWKDIAYDGDFEYLPDRMNTVAAAKVLDEAFRGERARSEIVLVIGREKNAEASTMPLSDLDLMVGDDLLRRLHHRLAEVSWQRAIRLGYESGPIDDAPEAAQEWLNRAKEELDRSIAIDSRFYEAFSQFVPETEPTLTQPRMAISYFDRALLLRALDTDLDQADGDLEDATLLMQEIASAAIPIEQRDLTAWDGMLDLLSWDDAILGSLLSQPAAKLAVVRMSSELAATGNIATLESLDALLSQVREYSLRRVNESQPDVQPLRLEYTGSAAIGGETLIASRDAIRYTESITVLMILLILIIVYRAPLLVAVPMVSIGVAVAVSTGLVALLTDWSIRDVIAWLDMRVFTTSRIFIVVILFGAGTDYCLFLISRLREEAAKSEWNEACRKAMVGVTAALLGSALTTVFGLATLWFAEFGKYHYTGPIIAICLLVGLMVCLTLTPAMLVAIGPSVFWPGIIRPEDRPTKSLFAMPDSSSSGVRRSNTWDWIAITITRRPLLTFVLGIVALLLPAIYGWVNERSVTYDFSSQLDHDADSRRGFRLMSQHFEIGKINPVTVLIVRPEGVPREKLRKEIDTLSKRLYQQPGVVGVRTANDPLGDFPPDREMGLLSSESWRRRALRQHRLAQNYFFSHNPDYQDRLARLDIIVDGDPFSIETAKLVSGIGKMLGEVGGDSDSVWQNSKFFFTGTTPSIIDLRSVTIADNVRIKAAVVVAVLIILIAVIRRIGLCLYLIFTVLLSYYATLGLTVLFFQATYGDAYVGLDWKLPLFLFVILVAVGQDYNVYLVTRIVEEQKKRPWLSALRYAVSRTGGIITACGMVMAATFFSMTASAWLPALLNWFGIETDATTGLRGIIELGFALGLGVLIDTFYVRTILVPSFVALSGKRRPKSA</sequence>
<evidence type="ECO:0000256" key="6">
    <source>
        <dbReference type="ARBA" id="ARBA00023136"/>
    </source>
</evidence>
<evidence type="ECO:0000256" key="4">
    <source>
        <dbReference type="ARBA" id="ARBA00022692"/>
    </source>
</evidence>
<evidence type="ECO:0000313" key="9">
    <source>
        <dbReference type="EMBL" id="MDM4016860.1"/>
    </source>
</evidence>
<name>A0ABT7PK33_9BACT</name>
<evidence type="ECO:0000259" key="8">
    <source>
        <dbReference type="Pfam" id="PF03176"/>
    </source>
</evidence>
<evidence type="ECO:0000256" key="7">
    <source>
        <dbReference type="SAM" id="Phobius"/>
    </source>
</evidence>
<feature type="transmembrane region" description="Helical" evidence="7">
    <location>
        <begin position="534"/>
        <end position="553"/>
    </location>
</feature>
<comment type="similarity">
    <text evidence="2">Belongs to the resistance-nodulation-cell division (RND) (TC 2.A.6) family. MmpL subfamily.</text>
</comment>
<dbReference type="Gene3D" id="1.20.1640.10">
    <property type="entry name" value="Multidrug efflux transporter AcrB transmembrane domain"/>
    <property type="match status" value="2"/>
</dbReference>
<comment type="caution">
    <text evidence="9">The sequence shown here is derived from an EMBL/GenBank/DDBJ whole genome shotgun (WGS) entry which is preliminary data.</text>
</comment>
<dbReference type="SUPFAM" id="SSF82866">
    <property type="entry name" value="Multidrug efflux transporter AcrB transmembrane domain"/>
    <property type="match status" value="2"/>
</dbReference>
<feature type="transmembrane region" description="Helical" evidence="7">
    <location>
        <begin position="428"/>
        <end position="450"/>
    </location>
</feature>
<dbReference type="InterPro" id="IPR050545">
    <property type="entry name" value="Mycobact_MmpL"/>
</dbReference>
<evidence type="ECO:0000256" key="3">
    <source>
        <dbReference type="ARBA" id="ARBA00022475"/>
    </source>
</evidence>
<feature type="transmembrane region" description="Helical" evidence="7">
    <location>
        <begin position="801"/>
        <end position="825"/>
    </location>
</feature>
<evidence type="ECO:0000256" key="2">
    <source>
        <dbReference type="ARBA" id="ARBA00010157"/>
    </source>
</evidence>
<proteinExistence type="inferred from homology"/>
<feature type="domain" description="Membrane transport protein MMPL" evidence="8">
    <location>
        <begin position="279"/>
        <end position="534"/>
    </location>
</feature>
<dbReference type="EMBL" id="JASZZN010000010">
    <property type="protein sequence ID" value="MDM4016860.1"/>
    <property type="molecule type" value="Genomic_DNA"/>
</dbReference>
<dbReference type="InterPro" id="IPR004869">
    <property type="entry name" value="MMPL_dom"/>
</dbReference>
<feature type="domain" description="Membrane transport protein MMPL" evidence="8">
    <location>
        <begin position="566"/>
        <end position="865"/>
    </location>
</feature>
<keyword evidence="10" id="KW-1185">Reference proteome</keyword>
<feature type="transmembrane region" description="Helical" evidence="7">
    <location>
        <begin position="846"/>
        <end position="868"/>
    </location>
</feature>
<accession>A0ABT7PK33</accession>
<comment type="subcellular location">
    <subcellularLocation>
        <location evidence="1">Cell membrane</location>
        <topology evidence="1">Multi-pass membrane protein</topology>
    </subcellularLocation>
</comment>
<reference evidence="9 10" key="1">
    <citation type="submission" date="2023-06" db="EMBL/GenBank/DDBJ databases">
        <title>Roseiconus lacunae JC819 isolated from Gulf of Mannar region, Tamil Nadu.</title>
        <authorList>
            <person name="Pk S."/>
            <person name="Ch S."/>
            <person name="Ch V.R."/>
        </authorList>
    </citation>
    <scope>NUCLEOTIDE SEQUENCE [LARGE SCALE GENOMIC DNA]</scope>
    <source>
        <strain evidence="9 10">JC819</strain>
    </source>
</reference>
<keyword evidence="6 7" id="KW-0472">Membrane</keyword>
<dbReference type="RefSeq" id="WP_289164456.1">
    <property type="nucleotide sequence ID" value="NZ_JASZZN010000010.1"/>
</dbReference>
<feature type="transmembrane region" description="Helical" evidence="7">
    <location>
        <begin position="347"/>
        <end position="367"/>
    </location>
</feature>
<dbReference type="PANTHER" id="PTHR33406">
    <property type="entry name" value="MEMBRANE PROTEIN MJ1562-RELATED"/>
    <property type="match status" value="1"/>
</dbReference>
<gene>
    <name evidence="9" type="ORF">QTN89_15545</name>
</gene>
<feature type="transmembrane region" description="Helical" evidence="7">
    <location>
        <begin position="888"/>
        <end position="917"/>
    </location>
</feature>
<feature type="domain" description="Membrane transport protein MMPL" evidence="8">
    <location>
        <begin position="885"/>
        <end position="922"/>
    </location>
</feature>
<organism evidence="9 10">
    <name type="scientific">Roseiconus lacunae</name>
    <dbReference type="NCBI Taxonomy" id="2605694"/>
    <lineage>
        <taxon>Bacteria</taxon>
        <taxon>Pseudomonadati</taxon>
        <taxon>Planctomycetota</taxon>
        <taxon>Planctomycetia</taxon>
        <taxon>Pirellulales</taxon>
        <taxon>Pirellulaceae</taxon>
        <taxon>Roseiconus</taxon>
    </lineage>
</organism>
<dbReference type="Proteomes" id="UP001239462">
    <property type="component" value="Unassembled WGS sequence"/>
</dbReference>
<feature type="transmembrane region" description="Helical" evidence="7">
    <location>
        <begin position="765"/>
        <end position="789"/>
    </location>
</feature>
<feature type="transmembrane region" description="Helical" evidence="7">
    <location>
        <begin position="387"/>
        <end position="407"/>
    </location>
</feature>